<accession>A0A2N7VEM9</accession>
<evidence type="ECO:0000313" key="1">
    <source>
        <dbReference type="EMBL" id="PMS15595.1"/>
    </source>
</evidence>
<evidence type="ECO:0000313" key="2">
    <source>
        <dbReference type="Proteomes" id="UP000235616"/>
    </source>
</evidence>
<comment type="caution">
    <text evidence="1">The sequence shown here is derived from an EMBL/GenBank/DDBJ whole genome shotgun (WGS) entry which is preliminary data.</text>
</comment>
<gene>
    <name evidence="1" type="ORF">C0Z18_26605</name>
</gene>
<dbReference type="AlphaFoldDB" id="A0A2N7VEM9"/>
<organism evidence="1 2">
    <name type="scientific">Trinickia dabaoshanensis</name>
    <dbReference type="NCBI Taxonomy" id="564714"/>
    <lineage>
        <taxon>Bacteria</taxon>
        <taxon>Pseudomonadati</taxon>
        <taxon>Pseudomonadota</taxon>
        <taxon>Betaproteobacteria</taxon>
        <taxon>Burkholderiales</taxon>
        <taxon>Burkholderiaceae</taxon>
        <taxon>Trinickia</taxon>
    </lineage>
</organism>
<dbReference type="RefSeq" id="WP_102648433.1">
    <property type="nucleotide sequence ID" value="NZ_PNYA01000030.1"/>
</dbReference>
<dbReference type="EMBL" id="PNYA01000030">
    <property type="protein sequence ID" value="PMS15595.1"/>
    <property type="molecule type" value="Genomic_DNA"/>
</dbReference>
<name>A0A2N7VEM9_9BURK</name>
<reference evidence="1 2" key="1">
    <citation type="submission" date="2018-01" db="EMBL/GenBank/DDBJ databases">
        <title>Whole genome analyses suggest that Burkholderia sensu lato contains two further novel genera in the rhizoxinica-symbiotica group Mycetohabitans gen. nov., and Trinickia gen. nov.: implications for the evolution of diazotrophy and nodulation in the Burkholderiaceae.</title>
        <authorList>
            <person name="Estrada-de los Santos P."/>
            <person name="Palmer M."/>
            <person name="Chavez-Ramirez B."/>
            <person name="Beukes C."/>
            <person name="Steenkamp E.T."/>
            <person name="Hirsch A.M."/>
            <person name="Manyaka P."/>
            <person name="Maluk M."/>
            <person name="Lafos M."/>
            <person name="Crook M."/>
            <person name="Gross E."/>
            <person name="Simon M.F."/>
            <person name="Bueno dos Reis Junior F."/>
            <person name="Poole P.S."/>
            <person name="Venter S.N."/>
            <person name="James E.K."/>
        </authorList>
    </citation>
    <scope>NUCLEOTIDE SEQUENCE [LARGE SCALE GENOMIC DNA]</scope>
    <source>
        <strain evidence="1 2">GIMN1.004</strain>
    </source>
</reference>
<proteinExistence type="predicted"/>
<dbReference type="OrthoDB" id="9133882at2"/>
<sequence length="64" mass="7122">MKIVAKLGRELVSGDIVRTWFGDQTILTMLPYTGPFEFVSGIAQFPSAEMTIERDGVYEVLLPS</sequence>
<dbReference type="Proteomes" id="UP000235616">
    <property type="component" value="Unassembled WGS sequence"/>
</dbReference>
<protein>
    <submittedName>
        <fullName evidence="1">Uncharacterized protein</fullName>
    </submittedName>
</protein>
<keyword evidence="2" id="KW-1185">Reference proteome</keyword>